<accession>A0A6G1I2L1</accession>
<sequence>MMQQVPDATPRSPERSLKPPTSPSSPAKSLNSSINGSTQSHKPSWLSDENGEAKAGNKSGNLPTIVVQGSQTQRDEKELSGGVGMGANLSAPSGSPNAHAADDADAGLERITTNIPTGGFGDFSSPDKLSFSNRGSIYLEGKRAELFEQSPNKSFSKSNSPTSVTPTPSPALANQLRSEESRSKLMNPADRQSRTLSTVEAESSQRLRAMYEFGHEKGAESVSPGGLAEEPLVEEDDEVEAPSPAVPEAPAPSSPALSVGKTCGAATGSRSLSRQTSFTTQSRRTSYIREPHETAGGIEDWADVAGGDVDRYGFILPKKAESRGSTNSGTTFESPRMMRLPTALAEASESPRQKRAMRRAPSKARSVPASGSPQRRTSRRSLHPPASIYSIRSNSSVSLRSPARNSAIRISKDRRLLSGAGDMLTPPPGMGSGLDSREDSKAAAALRAREARREKKWKKMAKVVDPSSAKSGSKRKGGGMIVEFDVRDPKVVSRTWKGVPDSWRSAAWWSFLAASAKSRPECGGDDELRDAFQALQEENCADDVQIDCDVPRTINSHIMFRRRYRGGQRLLFRVLHAMALYFPRTGYVQGMACLAATLLCYYAEEEAFVMMVRLWQLRGLERLYADGFDGLMDALSEFERDWLRGGEIAQKLDELSVSSTAYGTRWYLTLFNYSLPFPAQLRVWDVFMLLGDASHSVAPDPPFGADLDVLHATSTALIDATRDILVDADFDNAMKVLTSWIPVKDEDLLMRVVHTEWKLRKKRGVSAPVAAGGKDGCLGHVVRVYGPGEGESGMLLLRWLAGRLVRAWCCGTFREACGPWGHVGAPWKPVEGSR</sequence>
<dbReference type="FunFam" id="1.10.472.80:FF:000055">
    <property type="entry name" value="TBC domain-containing protein C1778.09"/>
    <property type="match status" value="1"/>
</dbReference>
<evidence type="ECO:0000313" key="3">
    <source>
        <dbReference type="EMBL" id="KAF2402424.1"/>
    </source>
</evidence>
<feature type="compositionally biased region" description="Pro residues" evidence="1">
    <location>
        <begin position="244"/>
        <end position="253"/>
    </location>
</feature>
<dbReference type="FunFam" id="1.10.8.270:FF:000023">
    <property type="entry name" value="TBC domain-containing protein C1778.09"/>
    <property type="match status" value="1"/>
</dbReference>
<protein>
    <submittedName>
        <fullName evidence="3">RabGAP/TBC</fullName>
    </submittedName>
</protein>
<feature type="compositionally biased region" description="Low complexity" evidence="1">
    <location>
        <begin position="269"/>
        <end position="285"/>
    </location>
</feature>
<dbReference type="Proteomes" id="UP000799640">
    <property type="component" value="Unassembled WGS sequence"/>
</dbReference>
<evidence type="ECO:0000256" key="1">
    <source>
        <dbReference type="SAM" id="MobiDB-lite"/>
    </source>
</evidence>
<dbReference type="InterPro" id="IPR035969">
    <property type="entry name" value="Rab-GAP_TBC_sf"/>
</dbReference>
<proteinExistence type="predicted"/>
<feature type="compositionally biased region" description="Low complexity" evidence="1">
    <location>
        <begin position="387"/>
        <end position="401"/>
    </location>
</feature>
<feature type="region of interest" description="Disordered" evidence="1">
    <location>
        <begin position="457"/>
        <end position="476"/>
    </location>
</feature>
<evidence type="ECO:0000259" key="2">
    <source>
        <dbReference type="PROSITE" id="PS50086"/>
    </source>
</evidence>
<feature type="compositionally biased region" description="Polar residues" evidence="1">
    <location>
        <begin position="323"/>
        <end position="333"/>
    </location>
</feature>
<feature type="compositionally biased region" description="Low complexity" evidence="1">
    <location>
        <begin position="24"/>
        <end position="33"/>
    </location>
</feature>
<organism evidence="3 4">
    <name type="scientific">Trichodelitschia bisporula</name>
    <dbReference type="NCBI Taxonomy" id="703511"/>
    <lineage>
        <taxon>Eukaryota</taxon>
        <taxon>Fungi</taxon>
        <taxon>Dikarya</taxon>
        <taxon>Ascomycota</taxon>
        <taxon>Pezizomycotina</taxon>
        <taxon>Dothideomycetes</taxon>
        <taxon>Dothideomycetes incertae sedis</taxon>
        <taxon>Phaeotrichales</taxon>
        <taxon>Phaeotrichaceae</taxon>
        <taxon>Trichodelitschia</taxon>
    </lineage>
</organism>
<dbReference type="EMBL" id="ML996691">
    <property type="protein sequence ID" value="KAF2402424.1"/>
    <property type="molecule type" value="Genomic_DNA"/>
</dbReference>
<feature type="domain" description="Rab-GAP TBC" evidence="2">
    <location>
        <begin position="498"/>
        <end position="691"/>
    </location>
</feature>
<feature type="compositionally biased region" description="Acidic residues" evidence="1">
    <location>
        <begin position="231"/>
        <end position="240"/>
    </location>
</feature>
<dbReference type="SUPFAM" id="SSF47923">
    <property type="entry name" value="Ypt/Rab-GAP domain of gyp1p"/>
    <property type="match status" value="2"/>
</dbReference>
<feature type="region of interest" description="Disordered" evidence="1">
    <location>
        <begin position="1"/>
        <end position="301"/>
    </location>
</feature>
<dbReference type="GO" id="GO:0031267">
    <property type="term" value="F:small GTPase binding"/>
    <property type="evidence" value="ECO:0007669"/>
    <property type="project" value="TreeGrafter"/>
</dbReference>
<feature type="compositionally biased region" description="Basic residues" evidence="1">
    <location>
        <begin position="353"/>
        <end position="362"/>
    </location>
</feature>
<feature type="region of interest" description="Disordered" evidence="1">
    <location>
        <begin position="317"/>
        <end position="438"/>
    </location>
</feature>
<dbReference type="OrthoDB" id="294251at2759"/>
<gene>
    <name evidence="3" type="ORF">EJ06DRAFT_547748</name>
</gene>
<feature type="compositionally biased region" description="Polar residues" evidence="1">
    <location>
        <begin position="194"/>
        <end position="206"/>
    </location>
</feature>
<dbReference type="GO" id="GO:0005096">
    <property type="term" value="F:GTPase activator activity"/>
    <property type="evidence" value="ECO:0007669"/>
    <property type="project" value="TreeGrafter"/>
</dbReference>
<keyword evidence="4" id="KW-1185">Reference proteome</keyword>
<feature type="compositionally biased region" description="Low complexity" evidence="1">
    <location>
        <begin position="150"/>
        <end position="166"/>
    </location>
</feature>
<dbReference type="Gene3D" id="1.10.472.80">
    <property type="entry name" value="Ypt/Rab-GAP domain of gyp1p, domain 3"/>
    <property type="match status" value="1"/>
</dbReference>
<evidence type="ECO:0000313" key="4">
    <source>
        <dbReference type="Proteomes" id="UP000799640"/>
    </source>
</evidence>
<dbReference type="PANTHER" id="PTHR47219">
    <property type="entry name" value="RAB GTPASE-ACTIVATING PROTEIN 1-LIKE"/>
    <property type="match status" value="1"/>
</dbReference>
<dbReference type="Pfam" id="PF00566">
    <property type="entry name" value="RabGAP-TBC"/>
    <property type="match status" value="1"/>
</dbReference>
<dbReference type="Gene3D" id="1.10.8.270">
    <property type="entry name" value="putative rabgap domain of human tbc1 domain family member 14 like domains"/>
    <property type="match status" value="1"/>
</dbReference>
<dbReference type="InterPro" id="IPR000195">
    <property type="entry name" value="Rab-GAP-TBC_dom"/>
</dbReference>
<name>A0A6G1I2L1_9PEZI</name>
<dbReference type="PANTHER" id="PTHR47219:SF9">
    <property type="entry name" value="GTPASE ACTIVATING PROTEIN AND CENTROSOME-ASSOCIATED, ISOFORM B"/>
    <property type="match status" value="1"/>
</dbReference>
<reference evidence="3" key="1">
    <citation type="journal article" date="2020" name="Stud. Mycol.">
        <title>101 Dothideomycetes genomes: a test case for predicting lifestyles and emergence of pathogens.</title>
        <authorList>
            <person name="Haridas S."/>
            <person name="Albert R."/>
            <person name="Binder M."/>
            <person name="Bloem J."/>
            <person name="Labutti K."/>
            <person name="Salamov A."/>
            <person name="Andreopoulos B."/>
            <person name="Baker S."/>
            <person name="Barry K."/>
            <person name="Bills G."/>
            <person name="Bluhm B."/>
            <person name="Cannon C."/>
            <person name="Castanera R."/>
            <person name="Culley D."/>
            <person name="Daum C."/>
            <person name="Ezra D."/>
            <person name="Gonzalez J."/>
            <person name="Henrissat B."/>
            <person name="Kuo A."/>
            <person name="Liang C."/>
            <person name="Lipzen A."/>
            <person name="Lutzoni F."/>
            <person name="Magnuson J."/>
            <person name="Mondo S."/>
            <person name="Nolan M."/>
            <person name="Ohm R."/>
            <person name="Pangilinan J."/>
            <person name="Park H.-J."/>
            <person name="Ramirez L."/>
            <person name="Alfaro M."/>
            <person name="Sun H."/>
            <person name="Tritt A."/>
            <person name="Yoshinaga Y."/>
            <person name="Zwiers L.-H."/>
            <person name="Turgeon B."/>
            <person name="Goodwin S."/>
            <person name="Spatafora J."/>
            <person name="Crous P."/>
            <person name="Grigoriev I."/>
        </authorList>
    </citation>
    <scope>NUCLEOTIDE SEQUENCE</scope>
    <source>
        <strain evidence="3">CBS 262.69</strain>
    </source>
</reference>
<dbReference type="SMART" id="SM00164">
    <property type="entry name" value="TBC"/>
    <property type="match status" value="1"/>
</dbReference>
<dbReference type="PROSITE" id="PS50086">
    <property type="entry name" value="TBC_RABGAP"/>
    <property type="match status" value="1"/>
</dbReference>
<dbReference type="InterPro" id="IPR050302">
    <property type="entry name" value="Rab_GAP_TBC_domain"/>
</dbReference>
<dbReference type="AlphaFoldDB" id="A0A6G1I2L1"/>
<feature type="compositionally biased region" description="Polar residues" evidence="1">
    <location>
        <begin position="58"/>
        <end position="72"/>
    </location>
</feature>